<dbReference type="AlphaFoldDB" id="L8H4V6"/>
<dbReference type="EMBL" id="KB007926">
    <property type="protein sequence ID" value="ELR20257.1"/>
    <property type="molecule type" value="Genomic_DNA"/>
</dbReference>
<dbReference type="GeneID" id="14921104"/>
<gene>
    <name evidence="1" type="ORF">ACA1_117300</name>
</gene>
<organism evidence="1 2">
    <name type="scientific">Acanthamoeba castellanii (strain ATCC 30010 / Neff)</name>
    <dbReference type="NCBI Taxonomy" id="1257118"/>
    <lineage>
        <taxon>Eukaryota</taxon>
        <taxon>Amoebozoa</taxon>
        <taxon>Discosea</taxon>
        <taxon>Longamoebia</taxon>
        <taxon>Centramoebida</taxon>
        <taxon>Acanthamoebidae</taxon>
        <taxon>Acanthamoeba</taxon>
    </lineage>
</organism>
<evidence type="ECO:0000313" key="1">
    <source>
        <dbReference type="EMBL" id="ELR20257.1"/>
    </source>
</evidence>
<dbReference type="VEuPathDB" id="AmoebaDB:ACA1_117300"/>
<dbReference type="RefSeq" id="XP_004342367.1">
    <property type="nucleotide sequence ID" value="XM_004342318.1"/>
</dbReference>
<accession>L8H4V6</accession>
<keyword evidence="2" id="KW-1185">Reference proteome</keyword>
<name>L8H4V6_ACACF</name>
<dbReference type="KEGG" id="acan:ACA1_117300"/>
<evidence type="ECO:0000313" key="2">
    <source>
        <dbReference type="Proteomes" id="UP000011083"/>
    </source>
</evidence>
<protein>
    <submittedName>
        <fullName evidence="1">Uncharacterized protein</fullName>
    </submittedName>
</protein>
<sequence length="165" mass="18326">MEVPAPASELAQAPAAEKAVVLTRTVIEPDTEALLEAPLRIEIEVRASKAITNARWEATYLADFANAKQTGKRKEGSTQVAETGVTLVEGQSHTFSFAVDDFVNELCEGIMEETLLNVGVIYITLYSGVTEVERFPFVTHVRRRRVEGRKLWRYVFDPLAPSVES</sequence>
<dbReference type="Proteomes" id="UP000011083">
    <property type="component" value="Unassembled WGS sequence"/>
</dbReference>
<reference evidence="1 2" key="1">
    <citation type="journal article" date="2013" name="Genome Biol.">
        <title>Genome of Acanthamoeba castellanii highlights extensive lateral gene transfer and early evolution of tyrosine kinase signaling.</title>
        <authorList>
            <person name="Clarke M."/>
            <person name="Lohan A.J."/>
            <person name="Liu B."/>
            <person name="Lagkouvardos I."/>
            <person name="Roy S."/>
            <person name="Zafar N."/>
            <person name="Bertelli C."/>
            <person name="Schilde C."/>
            <person name="Kianianmomeni A."/>
            <person name="Burglin T.R."/>
            <person name="Frech C."/>
            <person name="Turcotte B."/>
            <person name="Kopec K.O."/>
            <person name="Synnott J.M."/>
            <person name="Choo C."/>
            <person name="Paponov I."/>
            <person name="Finkler A."/>
            <person name="Soon Heng Tan C."/>
            <person name="Hutchins A.P."/>
            <person name="Weinmeier T."/>
            <person name="Rattei T."/>
            <person name="Chu J.S."/>
            <person name="Gimenez G."/>
            <person name="Irimia M."/>
            <person name="Rigden D.J."/>
            <person name="Fitzpatrick D.A."/>
            <person name="Lorenzo-Morales J."/>
            <person name="Bateman A."/>
            <person name="Chiu C.H."/>
            <person name="Tang P."/>
            <person name="Hegemann P."/>
            <person name="Fromm H."/>
            <person name="Raoult D."/>
            <person name="Greub G."/>
            <person name="Miranda-Saavedra D."/>
            <person name="Chen N."/>
            <person name="Nash P."/>
            <person name="Ginger M.L."/>
            <person name="Horn M."/>
            <person name="Schaap P."/>
            <person name="Caler L."/>
            <person name="Loftus B."/>
        </authorList>
    </citation>
    <scope>NUCLEOTIDE SEQUENCE [LARGE SCALE GENOMIC DNA]</scope>
    <source>
        <strain evidence="1 2">Neff</strain>
    </source>
</reference>
<proteinExistence type="predicted"/>